<dbReference type="Gene3D" id="3.40.50.150">
    <property type="entry name" value="Vaccinia Virus protein VP39"/>
    <property type="match status" value="1"/>
</dbReference>
<evidence type="ECO:0000256" key="1">
    <source>
        <dbReference type="ARBA" id="ARBA00011975"/>
    </source>
</evidence>
<protein>
    <recommendedName>
        <fullName evidence="1">DNA (cytosine-5-)-methyltransferase</fullName>
        <ecNumber evidence="1">2.1.1.37</ecNumber>
    </recommendedName>
</protein>
<dbReference type="Proteomes" id="UP000244093">
    <property type="component" value="Unassembled WGS sequence"/>
</dbReference>
<dbReference type="GO" id="GO:0003886">
    <property type="term" value="F:DNA (cytosine-5-)-methyltransferase activity"/>
    <property type="evidence" value="ECO:0007669"/>
    <property type="project" value="UniProtKB-EC"/>
</dbReference>
<dbReference type="PANTHER" id="PTHR10629">
    <property type="entry name" value="CYTOSINE-SPECIFIC METHYLTRANSFERASE"/>
    <property type="match status" value="1"/>
</dbReference>
<organism evidence="6 7">
    <name type="scientific">Zestosphaera tikiterensis</name>
    <dbReference type="NCBI Taxonomy" id="1973259"/>
    <lineage>
        <taxon>Archaea</taxon>
        <taxon>Thermoproteota</taxon>
        <taxon>Thermoprotei</taxon>
        <taxon>Desulfurococcales</taxon>
        <taxon>Desulfurococcaceae</taxon>
        <taxon>Zestosphaera</taxon>
    </lineage>
</organism>
<proteinExistence type="inferred from homology"/>
<dbReference type="GO" id="GO:0044027">
    <property type="term" value="P:negative regulation of gene expression via chromosomal CpG island methylation"/>
    <property type="evidence" value="ECO:0007669"/>
    <property type="project" value="TreeGrafter"/>
</dbReference>
<dbReference type="InterPro" id="IPR050390">
    <property type="entry name" value="C5-Methyltransferase"/>
</dbReference>
<dbReference type="GO" id="GO:0003677">
    <property type="term" value="F:DNA binding"/>
    <property type="evidence" value="ECO:0007669"/>
    <property type="project" value="TreeGrafter"/>
</dbReference>
<evidence type="ECO:0000256" key="3">
    <source>
        <dbReference type="ARBA" id="ARBA00022679"/>
    </source>
</evidence>
<evidence type="ECO:0000256" key="5">
    <source>
        <dbReference type="RuleBase" id="RU000416"/>
    </source>
</evidence>
<dbReference type="EMBL" id="NBVN01000002">
    <property type="protein sequence ID" value="PUA33132.1"/>
    <property type="molecule type" value="Genomic_DNA"/>
</dbReference>
<keyword evidence="3 6" id="KW-0808">Transferase</keyword>
<gene>
    <name evidence="6" type="ORF">B7O98_01455</name>
</gene>
<dbReference type="Pfam" id="PF00145">
    <property type="entry name" value="DNA_methylase"/>
    <property type="match status" value="1"/>
</dbReference>
<sequence length="324" mass="36014">MKRGRSPHLVDLFSGAGGFTRGFHEVGFTSLIAIDVDEAAASSYVSNFPTALVLVEDVREVSCDLIRKLLNGVEVDVLIGSPPCEPFTGSNPNRMSDPLDRLYKDPQGQLVLEFIRILSCLEPKAFVMENVPAIMEGDLRSALKEEFGRVGYEVRFNVLKAEDYGTPSRRTRVFISNLTLNPRRSGGKVVVWDVLKDLPPPSHEPLLPNHEPPPNLSKSKLKRAVRVGWGSSMVKYEGAEGRRLPNLIRLHPYRVAPTVLGSSRFLHPFEDRLLTVREQARLMGFPDHHVFLGGKEQQYNQVGEAVPPTLAKAIAEELIKFLGG</sequence>
<evidence type="ECO:0000256" key="4">
    <source>
        <dbReference type="ARBA" id="ARBA00022691"/>
    </source>
</evidence>
<evidence type="ECO:0000313" key="6">
    <source>
        <dbReference type="EMBL" id="PUA33132.1"/>
    </source>
</evidence>
<dbReference type="InterPro" id="IPR029063">
    <property type="entry name" value="SAM-dependent_MTases_sf"/>
</dbReference>
<dbReference type="AlphaFoldDB" id="A0A2R7Y8F5"/>
<dbReference type="PRINTS" id="PR00105">
    <property type="entry name" value="C5METTRFRASE"/>
</dbReference>
<evidence type="ECO:0000313" key="7">
    <source>
        <dbReference type="Proteomes" id="UP000244093"/>
    </source>
</evidence>
<comment type="caution">
    <text evidence="6">The sequence shown here is derived from an EMBL/GenBank/DDBJ whole genome shotgun (WGS) entry which is preliminary data.</text>
</comment>
<accession>A0A2R7Y8F5</accession>
<dbReference type="SUPFAM" id="SSF53335">
    <property type="entry name" value="S-adenosyl-L-methionine-dependent methyltransferases"/>
    <property type="match status" value="1"/>
</dbReference>
<dbReference type="NCBIfam" id="TIGR00675">
    <property type="entry name" value="dcm"/>
    <property type="match status" value="1"/>
</dbReference>
<name>A0A2R7Y8F5_9CREN</name>
<comment type="similarity">
    <text evidence="5">Belongs to the class I-like SAM-binding methyltransferase superfamily. C5-methyltransferase family.</text>
</comment>
<dbReference type="PROSITE" id="PS51679">
    <property type="entry name" value="SAM_MT_C5"/>
    <property type="match status" value="1"/>
</dbReference>
<dbReference type="PANTHER" id="PTHR10629:SF52">
    <property type="entry name" value="DNA (CYTOSINE-5)-METHYLTRANSFERASE 1"/>
    <property type="match status" value="1"/>
</dbReference>
<keyword evidence="2 6" id="KW-0489">Methyltransferase</keyword>
<dbReference type="GO" id="GO:0032259">
    <property type="term" value="P:methylation"/>
    <property type="evidence" value="ECO:0007669"/>
    <property type="project" value="UniProtKB-KW"/>
</dbReference>
<dbReference type="EC" id="2.1.1.37" evidence="1"/>
<reference evidence="6 7" key="1">
    <citation type="journal article" date="2018" name="Syst. Appl. Microbiol.">
        <title>A new symbiotic nanoarchaeote (Candidatus Nanoclepta minutus) and its host (Zestosphaera tikiterensis gen. nov., sp. nov.) from a New Zealand hot spring.</title>
        <authorList>
            <person name="St John E."/>
            <person name="Liu Y."/>
            <person name="Podar M."/>
            <person name="Stott M.B."/>
            <person name="Meneghin J."/>
            <person name="Chen Z."/>
            <person name="Lagutin K."/>
            <person name="Mitchell K."/>
            <person name="Reysenbach A.L."/>
        </authorList>
    </citation>
    <scope>NUCLEOTIDE SEQUENCE [LARGE SCALE GENOMIC DNA]</scope>
    <source>
        <strain evidence="6">NZ3</strain>
    </source>
</reference>
<dbReference type="InterPro" id="IPR001525">
    <property type="entry name" value="C5_MeTfrase"/>
</dbReference>
<keyword evidence="4" id="KW-0949">S-adenosyl-L-methionine</keyword>
<dbReference type="Gene3D" id="3.90.120.10">
    <property type="entry name" value="DNA Methylase, subunit A, domain 2"/>
    <property type="match status" value="1"/>
</dbReference>
<evidence type="ECO:0000256" key="2">
    <source>
        <dbReference type="ARBA" id="ARBA00022603"/>
    </source>
</evidence>